<sequence length="170" mass="17054">MPTSTDRVRTAPIVLAVGIAALAVAFALPAPSPTTPGPETVGLGASGALGAALGAPPVTSGAHRFAIRPPRTVGTSGVVRVRFAGMGTPGAVVVVHYGSPGDDSGSERVAEVEPGSSTVGSTGRFAFTATLPELPRDAERASWSARLIDPESLDVIGRVDGVHLVEQTAP</sequence>
<dbReference type="KEGG" id="cpoi:OE229_10445"/>
<accession>A0A9Q9P6L0</accession>
<dbReference type="AlphaFoldDB" id="A0A9Q9P6L0"/>
<dbReference type="Proteomes" id="UP001062223">
    <property type="component" value="Chromosome"/>
</dbReference>
<organism evidence="1 2">
    <name type="scientific">Curtobacterium poinsettiae</name>
    <dbReference type="NCBI Taxonomy" id="159612"/>
    <lineage>
        <taxon>Bacteria</taxon>
        <taxon>Bacillati</taxon>
        <taxon>Actinomycetota</taxon>
        <taxon>Actinomycetes</taxon>
        <taxon>Micrococcales</taxon>
        <taxon>Microbacteriaceae</taxon>
        <taxon>Curtobacterium</taxon>
    </lineage>
</organism>
<protein>
    <submittedName>
        <fullName evidence="1">Uncharacterized protein</fullName>
    </submittedName>
</protein>
<proteinExistence type="predicted"/>
<evidence type="ECO:0000313" key="1">
    <source>
        <dbReference type="EMBL" id="UYC79570.1"/>
    </source>
</evidence>
<dbReference type="RefSeq" id="WP_262137915.1">
    <property type="nucleotide sequence ID" value="NZ_CP106879.1"/>
</dbReference>
<reference evidence="1" key="1">
    <citation type="submission" date="2022-09" db="EMBL/GenBank/DDBJ databases">
        <title>Taxonomy of Curtobacterium flaccumfaciens.</title>
        <authorList>
            <person name="Osdaghi E."/>
            <person name="Taghavi S.M."/>
            <person name="Hamidizade M."/>
            <person name="Abachi H."/>
            <person name="Fazliarab A."/>
            <person name="Baeyen S."/>
            <person name="Portier P."/>
            <person name="Van Vaerenbergh J."/>
            <person name="Jacques M.-A."/>
        </authorList>
    </citation>
    <scope>NUCLEOTIDE SEQUENCE</scope>
    <source>
        <strain evidence="1">AGQB46</strain>
    </source>
</reference>
<name>A0A9Q9P6L0_9MICO</name>
<dbReference type="EMBL" id="CP106879">
    <property type="protein sequence ID" value="UYC79570.1"/>
    <property type="molecule type" value="Genomic_DNA"/>
</dbReference>
<evidence type="ECO:0000313" key="2">
    <source>
        <dbReference type="Proteomes" id="UP001062223"/>
    </source>
</evidence>
<gene>
    <name evidence="1" type="ORF">OE229_10445</name>
</gene>